<dbReference type="EMBL" id="BAABHF010000067">
    <property type="protein sequence ID" value="GAA4520905.1"/>
    <property type="molecule type" value="Genomic_DNA"/>
</dbReference>
<dbReference type="PANTHER" id="PTHR43476">
    <property type="entry name" value="3-(3-HYDROXY-PHENYL)PROPIONATE/3-HYDROXYCINNAMIC ACID HYDROXYLASE"/>
    <property type="match status" value="1"/>
</dbReference>
<keyword evidence="5" id="KW-1185">Reference proteome</keyword>
<dbReference type="SUPFAM" id="SSF51905">
    <property type="entry name" value="FAD/NAD(P)-binding domain"/>
    <property type="match status" value="1"/>
</dbReference>
<dbReference type="Proteomes" id="UP001500503">
    <property type="component" value="Unassembled WGS sequence"/>
</dbReference>
<evidence type="ECO:0000313" key="5">
    <source>
        <dbReference type="Proteomes" id="UP001500503"/>
    </source>
</evidence>
<dbReference type="Gene3D" id="3.30.9.20">
    <property type="match status" value="1"/>
</dbReference>
<name>A0ABP8R8D5_9ACTN</name>
<keyword evidence="1" id="KW-0560">Oxidoreductase</keyword>
<organism evidence="4 5">
    <name type="scientific">Actinoallomurus oryzae</name>
    <dbReference type="NCBI Taxonomy" id="502180"/>
    <lineage>
        <taxon>Bacteria</taxon>
        <taxon>Bacillati</taxon>
        <taxon>Actinomycetota</taxon>
        <taxon>Actinomycetes</taxon>
        <taxon>Streptosporangiales</taxon>
        <taxon>Thermomonosporaceae</taxon>
        <taxon>Actinoallomurus</taxon>
    </lineage>
</organism>
<evidence type="ECO:0000256" key="2">
    <source>
        <dbReference type="ARBA" id="ARBA00023027"/>
    </source>
</evidence>
<protein>
    <recommendedName>
        <fullName evidence="3">FAD-binding domain-containing protein</fullName>
    </recommendedName>
</protein>
<proteinExistence type="predicted"/>
<gene>
    <name evidence="4" type="ORF">GCM10023191_098480</name>
</gene>
<dbReference type="Gene3D" id="3.50.50.60">
    <property type="entry name" value="FAD/NAD(P)-binding domain"/>
    <property type="match status" value="1"/>
</dbReference>
<comment type="caution">
    <text evidence="4">The sequence shown here is derived from an EMBL/GenBank/DDBJ whole genome shotgun (WGS) entry which is preliminary data.</text>
</comment>
<dbReference type="InterPro" id="IPR002938">
    <property type="entry name" value="FAD-bd"/>
</dbReference>
<dbReference type="InterPro" id="IPR036188">
    <property type="entry name" value="FAD/NAD-bd_sf"/>
</dbReference>
<evidence type="ECO:0000256" key="1">
    <source>
        <dbReference type="ARBA" id="ARBA00023002"/>
    </source>
</evidence>
<evidence type="ECO:0000313" key="4">
    <source>
        <dbReference type="EMBL" id="GAA4520905.1"/>
    </source>
</evidence>
<accession>A0ABP8R8D5</accession>
<reference evidence="5" key="1">
    <citation type="journal article" date="2019" name="Int. J. Syst. Evol. Microbiol.">
        <title>The Global Catalogue of Microorganisms (GCM) 10K type strain sequencing project: providing services to taxonomists for standard genome sequencing and annotation.</title>
        <authorList>
            <consortium name="The Broad Institute Genomics Platform"/>
            <consortium name="The Broad Institute Genome Sequencing Center for Infectious Disease"/>
            <person name="Wu L."/>
            <person name="Ma J."/>
        </authorList>
    </citation>
    <scope>NUCLEOTIDE SEQUENCE [LARGE SCALE GENOMIC DNA]</scope>
    <source>
        <strain evidence="5">JCM 17933</strain>
    </source>
</reference>
<dbReference type="RefSeq" id="WP_345475561.1">
    <property type="nucleotide sequence ID" value="NZ_BAABHF010000067.1"/>
</dbReference>
<dbReference type="PRINTS" id="PR00420">
    <property type="entry name" value="RNGMNOXGNASE"/>
</dbReference>
<dbReference type="Pfam" id="PF01494">
    <property type="entry name" value="FAD_binding_3"/>
    <property type="match status" value="1"/>
</dbReference>
<dbReference type="InterPro" id="IPR050631">
    <property type="entry name" value="PheA/TfdB_FAD_monoxygenase"/>
</dbReference>
<dbReference type="PANTHER" id="PTHR43476:SF4">
    <property type="entry name" value="BLR0106 PROTEIN"/>
    <property type="match status" value="1"/>
</dbReference>
<sequence>MSRRPAGRIAVVGAGSAGAFFALELSRLRPGVPIDLYERGGAPPGAGIVLSWEFADRIKADHPQVLDIPGSAMATWDRTLTVVDTERVWSGAYGMFGVSREEFQRHARDLASGLPNVTFRRRTVSGRPGEPGDHDLVVVADGARSRTRASREGEFGTRAFPGRTRFLWMSTPIALEPTFVLKPVSGGLLIVHSYPHGTDVSTFIVEADIEVIAAQGLYDRPSPEVETLLAEIFKDELRGAPLRAQTGGWRAFSTITNERWHSGPLVLIGDAAHTVHFSTGSGTALAIDDARCLARALAERSSAAEALAEYEAERRPVIQAAQAEADESRRWFETLSRRERVRGHQTVFALRSRRAANTYGRLRARDPEFVDAAVRTLAGGPADGEPADLPIGLGGIRLTGRCAAVEDDGRGGPVLRLPAADGYVPCPVLDAGGPPPDPVPRCALVAGDPDAGLGAFVRRLRSGGASAVGLLVPAAEPAKAKETTAAGCDFLAVPSLPGNGRGERTRAADEARYECGLPVLLLSAEPFSRDEINTLILGGRIDLFAYVGGLKADIS</sequence>
<feature type="domain" description="FAD-binding" evidence="3">
    <location>
        <begin position="135"/>
        <end position="322"/>
    </location>
</feature>
<keyword evidence="2" id="KW-0520">NAD</keyword>
<evidence type="ECO:0000259" key="3">
    <source>
        <dbReference type="Pfam" id="PF01494"/>
    </source>
</evidence>